<dbReference type="GeneID" id="26832003"/>
<geneLocation type="mitochondrion" evidence="1"/>
<dbReference type="EMBL" id="KJ689381">
    <property type="protein sequence ID" value="AIE11314.1"/>
    <property type="molecule type" value="Genomic_DNA"/>
</dbReference>
<dbReference type="CTD" id="4509"/>
<gene>
    <name evidence="1" type="primary">ATP8</name>
</gene>
<reference evidence="1" key="1">
    <citation type="submission" date="2014-04" db="EMBL/GenBank/DDBJ databases">
        <authorList>
            <person name="Harrison E."/>
        </authorList>
    </citation>
    <scope>NUCLEOTIDE SEQUENCE</scope>
    <source>
        <strain evidence="1">KIZ 012736</strain>
    </source>
</reference>
<dbReference type="RefSeq" id="YP_009227854.1">
    <property type="nucleotide sequence ID" value="NC_029165.1"/>
</dbReference>
<keyword evidence="1" id="KW-0496">Mitochondrion</keyword>
<sequence length="54" mass="6258">MPQLDTVHILTTYLWTWLTLTLITLKIKTFTLTVKPKNQPLLKPKPTTLPAPWT</sequence>
<dbReference type="AlphaFoldDB" id="A0A0U1WLW2"/>
<name>A0A0U1WLW2_9SAUR</name>
<evidence type="ECO:0000313" key="1">
    <source>
        <dbReference type="EMBL" id="AIE11314.1"/>
    </source>
</evidence>
<proteinExistence type="predicted"/>
<accession>A0A0U1WLW2</accession>
<protein>
    <submittedName>
        <fullName evidence="1">ATP synthase F0 subunit 8</fullName>
    </submittedName>
</protein>
<organism evidence="1">
    <name type="scientific">Protobothrops himalayanus</name>
    <dbReference type="NCBI Taxonomy" id="1515440"/>
    <lineage>
        <taxon>Eukaryota</taxon>
        <taxon>Metazoa</taxon>
        <taxon>Chordata</taxon>
        <taxon>Craniata</taxon>
        <taxon>Vertebrata</taxon>
        <taxon>Euteleostomi</taxon>
        <taxon>Lepidosauria</taxon>
        <taxon>Squamata</taxon>
        <taxon>Bifurcata</taxon>
        <taxon>Unidentata</taxon>
        <taxon>Episquamata</taxon>
        <taxon>Toxicofera</taxon>
        <taxon>Serpentes</taxon>
        <taxon>Colubroidea</taxon>
        <taxon>Viperidae</taxon>
        <taxon>Crotalinae</taxon>
        <taxon>Protobothrops</taxon>
    </lineage>
</organism>